<dbReference type="RefSeq" id="WP_053428454.1">
    <property type="nucleotide sequence ID" value="NZ_LGUE01000004.1"/>
</dbReference>
<dbReference type="PRINTS" id="PR00080">
    <property type="entry name" value="SDRFAMILY"/>
</dbReference>
<dbReference type="PATRIC" id="fig|189381.12.peg.2573"/>
<dbReference type="PRINTS" id="PR00081">
    <property type="entry name" value="GDHRDH"/>
</dbReference>
<dbReference type="InterPro" id="IPR036291">
    <property type="entry name" value="NAD(P)-bd_dom_sf"/>
</dbReference>
<dbReference type="GO" id="GO:0016491">
    <property type="term" value="F:oxidoreductase activity"/>
    <property type="evidence" value="ECO:0007669"/>
    <property type="project" value="UniProtKB-KW"/>
</dbReference>
<sequence length="260" mass="28282">MTNQTALITGASSGIGLELAKLFAKDGYDLVLVARSEEKLNQLKGELEAQYGIRGTVIAMDLGKQEEAYRLKEELKGKHIEIDVLVNNAGFGLYGAFDETDLVDELSMIDINIKALTALTKLFLPGMKARGRGRIMNVASSAAFQPGPLMAVYYATKSYVLSLTEALENELKGSGVTVTALCPGPTETGFKSRANLGESKLFKSGVMDVQTVARIGYDGLMRGKTIVIPGFKNKLLANSIRFIPRKWVTATVRNVQERAR</sequence>
<dbReference type="OrthoDB" id="9808814at2"/>
<evidence type="ECO:0000313" key="4">
    <source>
        <dbReference type="EMBL" id="KON84855.1"/>
    </source>
</evidence>
<dbReference type="Pfam" id="PF00106">
    <property type="entry name" value="adh_short"/>
    <property type="match status" value="1"/>
</dbReference>
<evidence type="ECO:0000256" key="1">
    <source>
        <dbReference type="ARBA" id="ARBA00006484"/>
    </source>
</evidence>
<organism evidence="4 5">
    <name type="scientific">Rossellomorea marisflavi</name>
    <dbReference type="NCBI Taxonomy" id="189381"/>
    <lineage>
        <taxon>Bacteria</taxon>
        <taxon>Bacillati</taxon>
        <taxon>Bacillota</taxon>
        <taxon>Bacilli</taxon>
        <taxon>Bacillales</taxon>
        <taxon>Bacillaceae</taxon>
        <taxon>Rossellomorea</taxon>
    </lineage>
</organism>
<dbReference type="Proteomes" id="UP000037405">
    <property type="component" value="Unassembled WGS sequence"/>
</dbReference>
<dbReference type="EMBL" id="LGUE01000004">
    <property type="protein sequence ID" value="KON84855.1"/>
    <property type="molecule type" value="Genomic_DNA"/>
</dbReference>
<gene>
    <name evidence="4" type="ORF">AF331_12660</name>
</gene>
<comment type="similarity">
    <text evidence="1 3">Belongs to the short-chain dehydrogenases/reductases (SDR) family.</text>
</comment>
<dbReference type="PIRSF" id="PIRSF000126">
    <property type="entry name" value="11-beta-HSD1"/>
    <property type="match status" value="1"/>
</dbReference>
<dbReference type="PANTHER" id="PTHR44196:SF2">
    <property type="entry name" value="SHORT-CHAIN DEHYDROGENASE-RELATED"/>
    <property type="match status" value="1"/>
</dbReference>
<dbReference type="PANTHER" id="PTHR44196">
    <property type="entry name" value="DEHYDROGENASE/REDUCTASE SDR FAMILY MEMBER 7B"/>
    <property type="match status" value="1"/>
</dbReference>
<evidence type="ECO:0000313" key="5">
    <source>
        <dbReference type="Proteomes" id="UP000037405"/>
    </source>
</evidence>
<dbReference type="STRING" id="189381.GCA_900166615_01373"/>
<keyword evidence="5" id="KW-1185">Reference proteome</keyword>
<protein>
    <submittedName>
        <fullName evidence="4">Short-chain dehydrogenase</fullName>
    </submittedName>
</protein>
<dbReference type="InterPro" id="IPR002347">
    <property type="entry name" value="SDR_fam"/>
</dbReference>
<reference evidence="5" key="1">
    <citation type="submission" date="2015-07" db="EMBL/GenBank/DDBJ databases">
        <title>Fjat-14235 jcm11544.</title>
        <authorList>
            <person name="Liu B."/>
            <person name="Wang J."/>
            <person name="Zhu Y."/>
            <person name="Liu G."/>
            <person name="Chen Q."/>
            <person name="Chen Z."/>
            <person name="Lan J."/>
            <person name="Che J."/>
            <person name="Ge C."/>
            <person name="Shi H."/>
            <person name="Pan Z."/>
            <person name="Liu X."/>
        </authorList>
    </citation>
    <scope>NUCLEOTIDE SEQUENCE [LARGE SCALE GENOMIC DNA]</scope>
    <source>
        <strain evidence="5">JCM 11544</strain>
    </source>
</reference>
<proteinExistence type="inferred from homology"/>
<evidence type="ECO:0000256" key="3">
    <source>
        <dbReference type="RuleBase" id="RU000363"/>
    </source>
</evidence>
<comment type="caution">
    <text evidence="4">The sequence shown here is derived from an EMBL/GenBank/DDBJ whole genome shotgun (WGS) entry which is preliminary data.</text>
</comment>
<dbReference type="Gene3D" id="3.40.50.720">
    <property type="entry name" value="NAD(P)-binding Rossmann-like Domain"/>
    <property type="match status" value="1"/>
</dbReference>
<dbReference type="AlphaFoldDB" id="A0A0M0G4T3"/>
<accession>A0A0M0G4T3</accession>
<evidence type="ECO:0000256" key="2">
    <source>
        <dbReference type="ARBA" id="ARBA00023002"/>
    </source>
</evidence>
<dbReference type="SUPFAM" id="SSF51735">
    <property type="entry name" value="NAD(P)-binding Rossmann-fold domains"/>
    <property type="match status" value="1"/>
</dbReference>
<keyword evidence="2" id="KW-0560">Oxidoreductase</keyword>
<dbReference type="GO" id="GO:0016020">
    <property type="term" value="C:membrane"/>
    <property type="evidence" value="ECO:0007669"/>
    <property type="project" value="TreeGrafter"/>
</dbReference>
<name>A0A0M0G4T3_9BACI</name>